<dbReference type="InterPro" id="IPR009057">
    <property type="entry name" value="Homeodomain-like_sf"/>
</dbReference>
<dbReference type="SUPFAM" id="SSF46689">
    <property type="entry name" value="Homeodomain-like"/>
    <property type="match status" value="1"/>
</dbReference>
<organism evidence="6 7">
    <name type="scientific">Terriglobus roseus</name>
    <dbReference type="NCBI Taxonomy" id="392734"/>
    <lineage>
        <taxon>Bacteria</taxon>
        <taxon>Pseudomonadati</taxon>
        <taxon>Acidobacteriota</taxon>
        <taxon>Terriglobia</taxon>
        <taxon>Terriglobales</taxon>
        <taxon>Acidobacteriaceae</taxon>
        <taxon>Terriglobus</taxon>
    </lineage>
</organism>
<accession>A0A1G7G3D3</accession>
<evidence type="ECO:0000256" key="4">
    <source>
        <dbReference type="PROSITE-ProRule" id="PRU00335"/>
    </source>
</evidence>
<reference evidence="6 7" key="1">
    <citation type="submission" date="2016-10" db="EMBL/GenBank/DDBJ databases">
        <authorList>
            <person name="de Groot N.N."/>
        </authorList>
    </citation>
    <scope>NUCLEOTIDE SEQUENCE [LARGE SCALE GENOMIC DNA]</scope>
    <source>
        <strain evidence="6 7">GAS232</strain>
    </source>
</reference>
<dbReference type="Proteomes" id="UP000182427">
    <property type="component" value="Chromosome I"/>
</dbReference>
<feature type="domain" description="HTH tetR-type" evidence="5">
    <location>
        <begin position="40"/>
        <end position="100"/>
    </location>
</feature>
<name>A0A1G7G3D3_9BACT</name>
<evidence type="ECO:0000313" key="7">
    <source>
        <dbReference type="Proteomes" id="UP000182427"/>
    </source>
</evidence>
<keyword evidence="2 4" id="KW-0238">DNA-binding</keyword>
<proteinExistence type="predicted"/>
<dbReference type="PRINTS" id="PR00455">
    <property type="entry name" value="HTHTETR"/>
</dbReference>
<sequence>MELPASVWELERDRSLTSSTRMECDLMIAKKPNRHEQKTRETREQLLLAAETVFVRDGYEKADLLEIAKLAGRTKGAIYAQFKSKEEVFLALVEKHALQRRALMRERLAESSTVEGNLAALRAYYVGLAEDDVFGMLMLEFRLYTIRHPDVRERLAELYKSLVPANEEEVYTALLGPAVKGSDGISRATAIHTAFMMQYALQVQMKFEPEVFQSTSPKVIAGRIFDSLFALPK</sequence>
<evidence type="ECO:0000256" key="1">
    <source>
        <dbReference type="ARBA" id="ARBA00023015"/>
    </source>
</evidence>
<evidence type="ECO:0000259" key="5">
    <source>
        <dbReference type="PROSITE" id="PS50977"/>
    </source>
</evidence>
<dbReference type="PROSITE" id="PS50977">
    <property type="entry name" value="HTH_TETR_2"/>
    <property type="match status" value="1"/>
</dbReference>
<dbReference type="PANTHER" id="PTHR47506:SF6">
    <property type="entry name" value="HTH-TYPE TRANSCRIPTIONAL REPRESSOR NEMR"/>
    <property type="match status" value="1"/>
</dbReference>
<dbReference type="EMBL" id="LT629690">
    <property type="protein sequence ID" value="SDE82613.1"/>
    <property type="molecule type" value="Genomic_DNA"/>
</dbReference>
<gene>
    <name evidence="6" type="ORF">SAMN05444167_0540</name>
</gene>
<keyword evidence="3" id="KW-0804">Transcription</keyword>
<keyword evidence="7" id="KW-1185">Reference proteome</keyword>
<dbReference type="GO" id="GO:0003677">
    <property type="term" value="F:DNA binding"/>
    <property type="evidence" value="ECO:0007669"/>
    <property type="project" value="UniProtKB-UniRule"/>
</dbReference>
<protein>
    <submittedName>
        <fullName evidence="6">Transcriptional regulator, TetR family</fullName>
    </submittedName>
</protein>
<dbReference type="AlphaFoldDB" id="A0A1G7G3D3"/>
<dbReference type="Gene3D" id="1.10.357.10">
    <property type="entry name" value="Tetracycline Repressor, domain 2"/>
    <property type="match status" value="1"/>
</dbReference>
<dbReference type="PANTHER" id="PTHR47506">
    <property type="entry name" value="TRANSCRIPTIONAL REGULATORY PROTEIN"/>
    <property type="match status" value="1"/>
</dbReference>
<dbReference type="Pfam" id="PF00440">
    <property type="entry name" value="TetR_N"/>
    <property type="match status" value="1"/>
</dbReference>
<keyword evidence="1" id="KW-0805">Transcription regulation</keyword>
<feature type="DNA-binding region" description="H-T-H motif" evidence="4">
    <location>
        <begin position="63"/>
        <end position="82"/>
    </location>
</feature>
<dbReference type="InterPro" id="IPR001647">
    <property type="entry name" value="HTH_TetR"/>
</dbReference>
<evidence type="ECO:0000313" key="6">
    <source>
        <dbReference type="EMBL" id="SDE82613.1"/>
    </source>
</evidence>
<evidence type="ECO:0000256" key="3">
    <source>
        <dbReference type="ARBA" id="ARBA00023163"/>
    </source>
</evidence>
<evidence type="ECO:0000256" key="2">
    <source>
        <dbReference type="ARBA" id="ARBA00023125"/>
    </source>
</evidence>